<comment type="caution">
    <text evidence="1">The sequence shown here is derived from an EMBL/GenBank/DDBJ whole genome shotgun (WGS) entry which is preliminary data.</text>
</comment>
<proteinExistence type="predicted"/>
<gene>
    <name evidence="1" type="ORF">MBAV_006383</name>
</gene>
<dbReference type="Proteomes" id="UP000033423">
    <property type="component" value="Unassembled WGS sequence"/>
</dbReference>
<sequence length="123" mass="13281">MGGEGRSTPWGTPRISDMSFNTLWAISRPPSPGLAPWPYFISIAHGSSTISGNALIISSQPKYPDAICGMKYLINRDFRSLCGIPPSPEHITTGIPSTSLRYVIPTVQEINRSLSLQPVAPGE</sequence>
<accession>A0A0F3GL67</accession>
<name>A0A0F3GL67_9BACT</name>
<organism evidence="1 2">
    <name type="scientific">Candidatus Magnetobacterium bavaricum</name>
    <dbReference type="NCBI Taxonomy" id="29290"/>
    <lineage>
        <taxon>Bacteria</taxon>
        <taxon>Pseudomonadati</taxon>
        <taxon>Nitrospirota</taxon>
        <taxon>Thermodesulfovibrionia</taxon>
        <taxon>Thermodesulfovibrionales</taxon>
        <taxon>Candidatus Magnetobacteriaceae</taxon>
        <taxon>Candidatus Magnetobacterium</taxon>
    </lineage>
</organism>
<evidence type="ECO:0000313" key="2">
    <source>
        <dbReference type="Proteomes" id="UP000033423"/>
    </source>
</evidence>
<evidence type="ECO:0000313" key="1">
    <source>
        <dbReference type="EMBL" id="KJU81423.1"/>
    </source>
</evidence>
<reference evidence="1 2" key="1">
    <citation type="submission" date="2015-02" db="EMBL/GenBank/DDBJ databases">
        <title>Single-cell genomics of uncultivated deep-branching MTB reveals a conserved set of magnetosome genes.</title>
        <authorList>
            <person name="Kolinko S."/>
            <person name="Richter M."/>
            <person name="Glockner F.O."/>
            <person name="Brachmann A."/>
            <person name="Schuler D."/>
        </authorList>
    </citation>
    <scope>NUCLEOTIDE SEQUENCE [LARGE SCALE GENOMIC DNA]</scope>
    <source>
        <strain evidence="1">TM-1</strain>
    </source>
</reference>
<dbReference type="EMBL" id="LACI01002702">
    <property type="protein sequence ID" value="KJU81423.1"/>
    <property type="molecule type" value="Genomic_DNA"/>
</dbReference>
<dbReference type="AlphaFoldDB" id="A0A0F3GL67"/>
<keyword evidence="2" id="KW-1185">Reference proteome</keyword>
<protein>
    <submittedName>
        <fullName evidence="1">Uncharacterized protein</fullName>
    </submittedName>
</protein>